<evidence type="ECO:0000256" key="4">
    <source>
        <dbReference type="ARBA" id="ARBA00023002"/>
    </source>
</evidence>
<dbReference type="EMBL" id="LLWH01000206">
    <property type="protein sequence ID" value="KQB52201.1"/>
    <property type="molecule type" value="Genomic_DNA"/>
</dbReference>
<comment type="caution">
    <text evidence="6">The sequence shown here is derived from an EMBL/GenBank/DDBJ whole genome shotgun (WGS) entry which is preliminary data.</text>
</comment>
<dbReference type="Gene3D" id="1.10.45.10">
    <property type="entry name" value="Vanillyl-alcohol Oxidase, Chain A, domain 4"/>
    <property type="match status" value="1"/>
</dbReference>
<dbReference type="GO" id="GO:0009339">
    <property type="term" value="C:glycolate oxidase complex"/>
    <property type="evidence" value="ECO:0007669"/>
    <property type="project" value="InterPro"/>
</dbReference>
<evidence type="ECO:0000256" key="1">
    <source>
        <dbReference type="ARBA" id="ARBA00001974"/>
    </source>
</evidence>
<dbReference type="NCBIfam" id="TIGR00387">
    <property type="entry name" value="glcD"/>
    <property type="match status" value="1"/>
</dbReference>
<dbReference type="InterPro" id="IPR016166">
    <property type="entry name" value="FAD-bd_PCMH"/>
</dbReference>
<dbReference type="SUPFAM" id="SSF55103">
    <property type="entry name" value="FAD-linked oxidases, C-terminal domain"/>
    <property type="match status" value="1"/>
</dbReference>
<comment type="cofactor">
    <cofactor evidence="1">
        <name>FAD</name>
        <dbReference type="ChEBI" id="CHEBI:57692"/>
    </cofactor>
</comment>
<dbReference type="NCBIfam" id="NF008408">
    <property type="entry name" value="PRK11230.1"/>
    <property type="match status" value="1"/>
</dbReference>
<name>A0A0Q0WXH0_9PSED</name>
<dbReference type="Gene3D" id="3.30.465.10">
    <property type="match status" value="1"/>
</dbReference>
<dbReference type="RefSeq" id="WP_055104290.1">
    <property type="nucleotide sequence ID" value="NZ_LLWH01000206.1"/>
</dbReference>
<keyword evidence="4" id="KW-0560">Oxidoreductase</keyword>
<dbReference type="SUPFAM" id="SSF56176">
    <property type="entry name" value="FAD-binding/transporter-associated domain-like"/>
    <property type="match status" value="1"/>
</dbReference>
<dbReference type="Pfam" id="PF01565">
    <property type="entry name" value="FAD_binding_4"/>
    <property type="match status" value="1"/>
</dbReference>
<evidence type="ECO:0000256" key="2">
    <source>
        <dbReference type="ARBA" id="ARBA00022630"/>
    </source>
</evidence>
<feature type="domain" description="FAD-binding PCMH-type" evidence="5">
    <location>
        <begin position="52"/>
        <end position="230"/>
    </location>
</feature>
<dbReference type="GO" id="GO:0071949">
    <property type="term" value="F:FAD binding"/>
    <property type="evidence" value="ECO:0007669"/>
    <property type="project" value="InterPro"/>
</dbReference>
<keyword evidence="2" id="KW-0285">Flavoprotein</keyword>
<dbReference type="PANTHER" id="PTHR42934:SF1">
    <property type="entry name" value="GLYCOLATE OXIDASE SUBUNIT GLCD"/>
    <property type="match status" value="1"/>
</dbReference>
<evidence type="ECO:0000259" key="5">
    <source>
        <dbReference type="PROSITE" id="PS51387"/>
    </source>
</evidence>
<dbReference type="InterPro" id="IPR004113">
    <property type="entry name" value="FAD-bd_oxidored_4_C"/>
</dbReference>
<dbReference type="PANTHER" id="PTHR42934">
    <property type="entry name" value="GLYCOLATE OXIDASE SUBUNIT GLCD"/>
    <property type="match status" value="1"/>
</dbReference>
<dbReference type="InterPro" id="IPR016164">
    <property type="entry name" value="FAD-linked_Oxase-like_C"/>
</dbReference>
<evidence type="ECO:0000313" key="6">
    <source>
        <dbReference type="EMBL" id="KQB52201.1"/>
    </source>
</evidence>
<dbReference type="InterPro" id="IPR051914">
    <property type="entry name" value="FAD-linked_OxidoTrans_Type4"/>
</dbReference>
<gene>
    <name evidence="6" type="ORF">AQS70_15430</name>
</gene>
<dbReference type="InterPro" id="IPR016169">
    <property type="entry name" value="FAD-bd_PCMH_sub2"/>
</dbReference>
<evidence type="ECO:0000313" key="7">
    <source>
        <dbReference type="Proteomes" id="UP000050342"/>
    </source>
</evidence>
<keyword evidence="3" id="KW-0274">FAD</keyword>
<dbReference type="InterPro" id="IPR006094">
    <property type="entry name" value="Oxid_FAD_bind_N"/>
</dbReference>
<dbReference type="PROSITE" id="PS51387">
    <property type="entry name" value="FAD_PCMH"/>
    <property type="match status" value="1"/>
</dbReference>
<dbReference type="InterPro" id="IPR036318">
    <property type="entry name" value="FAD-bd_PCMH-like_sf"/>
</dbReference>
<dbReference type="Pfam" id="PF02913">
    <property type="entry name" value="FAD-oxidase_C"/>
    <property type="match status" value="1"/>
</dbReference>
<organism evidence="6 7">
    <name type="scientific">Pseudomonas endophytica</name>
    <dbReference type="NCBI Taxonomy" id="1563157"/>
    <lineage>
        <taxon>Bacteria</taxon>
        <taxon>Pseudomonadati</taxon>
        <taxon>Pseudomonadota</taxon>
        <taxon>Gammaproteobacteria</taxon>
        <taxon>Pseudomonadales</taxon>
        <taxon>Pseudomonadaceae</taxon>
        <taxon>Pseudomonas</taxon>
    </lineage>
</organism>
<sequence>MNILYDESVDGVLPDVDKSALLLALQTQLPDLKILHEPEELKPYECDGLSAYRTTPLLVVLPEHLDQVQTVLKLCHERKVPVVARGAGTGLSGGALPLAKGLLLVMARFNQILHIDPAARTARVQPGVRNLAISQAAAPYGLYYAPDPSSQIACSIGGNVAENAGGVHCLKYGLTVHNVLQVDVLTVEGQYLTLGSQALDAPGLDLLALFTGSEGMLGVITEVTVKLLPKPQTAKVLLAAFDSVEKAGRAVGDIIAAGIIPGGLEMMDNLAIRAAEDFIHAGYPIKAQAILLCELDGVEADVHDDCERVQHVLALAGATEVRQAQDEAERVRFWAGRKNAFPAVGRLSPDYYCMDGTIPRRELPGVLRAIAALSADYNLRVANVFHAGDGNMHPLILFDANQPGELERAEALGGKILELCVNVGGSITGEHGVGREKINQMCAQFNSDELTLFHAVKAAFDPSGLLNPGKNIPTLHRCAEFGAMHVHRGQLPFPELERF</sequence>
<dbReference type="Proteomes" id="UP000050342">
    <property type="component" value="Unassembled WGS sequence"/>
</dbReference>
<keyword evidence="7" id="KW-1185">Reference proteome</keyword>
<protein>
    <submittedName>
        <fullName evidence="6">Glycolate oxidase subunit GlcD</fullName>
    </submittedName>
</protein>
<reference evidence="6 7" key="1">
    <citation type="submission" date="2015-10" db="EMBL/GenBank/DDBJ databases">
        <title>Pseudomonas helleri sp. nov. and Pseudomonas weihenstephanensis sp. nov., isolated from raw cows milk.</title>
        <authorList>
            <person name="Von Neubeck M."/>
            <person name="Huptas C."/>
            <person name="Wenning M."/>
            <person name="Scherer S."/>
        </authorList>
    </citation>
    <scope>NUCLEOTIDE SEQUENCE [LARGE SCALE GENOMIC DNA]</scope>
    <source>
        <strain evidence="6 7">BSTT44</strain>
    </source>
</reference>
<dbReference type="STRING" id="1563157.AQS70_15430"/>
<dbReference type="AlphaFoldDB" id="A0A0Q0WXH0"/>
<dbReference type="GO" id="GO:0003973">
    <property type="term" value="F:(S)-2-hydroxy-acid oxidase activity"/>
    <property type="evidence" value="ECO:0007669"/>
    <property type="project" value="InterPro"/>
</dbReference>
<proteinExistence type="predicted"/>
<evidence type="ECO:0000256" key="3">
    <source>
        <dbReference type="ARBA" id="ARBA00022827"/>
    </source>
</evidence>
<dbReference type="Gene3D" id="3.30.70.2740">
    <property type="match status" value="1"/>
</dbReference>
<accession>A0A0Q0WXH0</accession>
<dbReference type="InterPro" id="IPR016171">
    <property type="entry name" value="Vanillyl_alc_oxidase_C-sub2"/>
</dbReference>
<dbReference type="InterPro" id="IPR004490">
    <property type="entry name" value="GlcD"/>
</dbReference>
<dbReference type="OrthoDB" id="9811557at2"/>